<evidence type="ECO:0000313" key="2">
    <source>
        <dbReference type="Proteomes" id="UP000584670"/>
    </source>
</evidence>
<dbReference type="AlphaFoldDB" id="A0A7X1JAR2"/>
<organism evidence="1 2">
    <name type="scientific">Streptomyces cupreus</name>
    <dbReference type="NCBI Taxonomy" id="2759956"/>
    <lineage>
        <taxon>Bacteria</taxon>
        <taxon>Bacillati</taxon>
        <taxon>Actinomycetota</taxon>
        <taxon>Actinomycetes</taxon>
        <taxon>Kitasatosporales</taxon>
        <taxon>Streptomycetaceae</taxon>
        <taxon>Streptomyces</taxon>
    </lineage>
</organism>
<proteinExistence type="predicted"/>
<protein>
    <submittedName>
        <fullName evidence="1">Uncharacterized protein</fullName>
    </submittedName>
</protein>
<gene>
    <name evidence="1" type="ORF">H4N64_25145</name>
</gene>
<accession>A0A7X1JAR2</accession>
<evidence type="ECO:0000313" key="1">
    <source>
        <dbReference type="EMBL" id="MBC2904812.1"/>
    </source>
</evidence>
<keyword evidence="2" id="KW-1185">Reference proteome</keyword>
<reference evidence="1 2" key="1">
    <citation type="submission" date="2020-08" db="EMBL/GenBank/DDBJ databases">
        <title>Streptomyces sp. PSKA01 genome sequencing and assembly.</title>
        <authorList>
            <person name="Mandal S."/>
            <person name="Maiti P.K."/>
            <person name="Das P."/>
        </authorList>
    </citation>
    <scope>NUCLEOTIDE SEQUENCE [LARGE SCALE GENOMIC DNA]</scope>
    <source>
        <strain evidence="1 2">PSKA01</strain>
    </source>
</reference>
<name>A0A7X1JAR2_9ACTN</name>
<sequence>MQTFDAGAAAEARVARYLNERGYTFAVEPDLGIDKRPDFLVTAAGHTVVAEVKAFETYGMFTDAVPNQLMARSLKEALRPIRRQIANAAGQLRGLQDRGWPLVVVLDNPAGRPIPIDSPHMVISAMYGDFRMEAPVLADGSLSDFQAVAGRNGKLTNDHPYISAVAVVRREDHAAAWAAQWFDTHQADFGDDVTALSASFAEASATDAPLGDEVFLEIFETISPTAVPLPRDIFNGPRDLRWVPNAERTGLVPLNQGGGED</sequence>
<dbReference type="RefSeq" id="WP_186284670.1">
    <property type="nucleotide sequence ID" value="NZ_JACMSF010000029.1"/>
</dbReference>
<comment type="caution">
    <text evidence="1">The sequence shown here is derived from an EMBL/GenBank/DDBJ whole genome shotgun (WGS) entry which is preliminary data.</text>
</comment>
<dbReference type="EMBL" id="JACMSF010000029">
    <property type="protein sequence ID" value="MBC2904812.1"/>
    <property type="molecule type" value="Genomic_DNA"/>
</dbReference>
<dbReference type="Proteomes" id="UP000584670">
    <property type="component" value="Unassembled WGS sequence"/>
</dbReference>